<dbReference type="PATRIC" id="fig|1415168.3.peg.1495"/>
<dbReference type="PROSITE" id="PS00723">
    <property type="entry name" value="POLYPRENYL_SYNTHASE_1"/>
    <property type="match status" value="1"/>
</dbReference>
<comment type="caution">
    <text evidence="7">The sequence shown here is derived from an EMBL/GenBank/DDBJ whole genome shotgun (WGS) entry which is preliminary data.</text>
</comment>
<dbReference type="GO" id="GO:0008299">
    <property type="term" value="P:isoprenoid biosynthetic process"/>
    <property type="evidence" value="ECO:0007669"/>
    <property type="project" value="InterPro"/>
</dbReference>
<sequence length="337" mass="37675">MNELSRGKRKTLLTFWQDYPEIQNKLKDVQALMIERLKINNQEIEVALQKFASRGGKMVRPALFLLFAGIVPNGSKDEEKLIKIAASLEMLHSATLIHDDIIDDSPLRRGMPSVESQFGKDVAVYAGDFVYTVYFELLIETMNGTSFVAKNAQSMKRILQGELTQMQSAFDKNNTARRYMKAISGKTAELLSLSCLEGVYFAGGDKKLQHSARKIGRAIGLAFQVYDDILNFTVGLDEADKPILTDFRQGIYTLPLLLAREVNEAAIAPYLEAPEKLSRQECLDLAELVTELGGITGSLLVAGRLTELALNEIKKLPESPNRQILEEATQILLERNY</sequence>
<dbReference type="InterPro" id="IPR000092">
    <property type="entry name" value="Polyprenyl_synt"/>
</dbReference>
<evidence type="ECO:0000256" key="6">
    <source>
        <dbReference type="RuleBase" id="RU004466"/>
    </source>
</evidence>
<dbReference type="GO" id="GO:0046872">
    <property type="term" value="F:metal ion binding"/>
    <property type="evidence" value="ECO:0007669"/>
    <property type="project" value="UniProtKB-KW"/>
</dbReference>
<evidence type="ECO:0000256" key="5">
    <source>
        <dbReference type="ARBA" id="ARBA00022842"/>
    </source>
</evidence>
<reference evidence="7 8" key="1">
    <citation type="submission" date="2014-06" db="EMBL/GenBank/DDBJ databases">
        <title>Draft genome sequence of the putrescine producing strain Lactococcus lactis subsp cremoris GE214.</title>
        <authorList>
            <person name="Ladero V."/>
            <person name="Linares D.M."/>
            <person name="del Rio B."/>
            <person name="Mayo B."/>
            <person name="Martin M.C."/>
            <person name="Fernandez M."/>
            <person name="Alvarez M.A."/>
        </authorList>
    </citation>
    <scope>NUCLEOTIDE SEQUENCE [LARGE SCALE GENOMIC DNA]</scope>
    <source>
        <strain evidence="7 8">GE214</strain>
    </source>
</reference>
<dbReference type="CDD" id="cd00685">
    <property type="entry name" value="Trans_IPPS_HT"/>
    <property type="match status" value="1"/>
</dbReference>
<dbReference type="Pfam" id="PF00348">
    <property type="entry name" value="polyprenyl_synt"/>
    <property type="match status" value="1"/>
</dbReference>
<dbReference type="PROSITE" id="PS00444">
    <property type="entry name" value="POLYPRENYL_SYNTHASE_2"/>
    <property type="match status" value="1"/>
</dbReference>
<dbReference type="GO" id="GO:0004659">
    <property type="term" value="F:prenyltransferase activity"/>
    <property type="evidence" value="ECO:0007669"/>
    <property type="project" value="InterPro"/>
</dbReference>
<evidence type="ECO:0000256" key="3">
    <source>
        <dbReference type="ARBA" id="ARBA00022679"/>
    </source>
</evidence>
<keyword evidence="4" id="KW-0479">Metal-binding</keyword>
<comment type="cofactor">
    <cofactor evidence="1">
        <name>Mg(2+)</name>
        <dbReference type="ChEBI" id="CHEBI:18420"/>
    </cofactor>
</comment>
<dbReference type="EMBL" id="AZSI01000048">
    <property type="protein sequence ID" value="KEY62271.1"/>
    <property type="molecule type" value="Genomic_DNA"/>
</dbReference>
<dbReference type="PANTHER" id="PTHR12001:SF69">
    <property type="entry name" value="ALL TRANS-POLYPRENYL-DIPHOSPHATE SYNTHASE PDSS1"/>
    <property type="match status" value="1"/>
</dbReference>
<evidence type="ECO:0000256" key="4">
    <source>
        <dbReference type="ARBA" id="ARBA00022723"/>
    </source>
</evidence>
<dbReference type="Proteomes" id="UP000028401">
    <property type="component" value="Unassembled WGS sequence"/>
</dbReference>
<dbReference type="PANTHER" id="PTHR12001">
    <property type="entry name" value="GERANYLGERANYL PYROPHOSPHATE SYNTHASE"/>
    <property type="match status" value="1"/>
</dbReference>
<keyword evidence="5" id="KW-0460">Magnesium</keyword>
<keyword evidence="3 6" id="KW-0808">Transferase</keyword>
<protein>
    <submittedName>
        <fullName evidence="7">Heptaprenyl diphosphate synthase</fullName>
    </submittedName>
</protein>
<dbReference type="SFLD" id="SFLDS00005">
    <property type="entry name" value="Isoprenoid_Synthase_Type_I"/>
    <property type="match status" value="1"/>
</dbReference>
<gene>
    <name evidence="7" type="ORF">U725_01430</name>
</gene>
<comment type="similarity">
    <text evidence="2 6">Belongs to the FPP/GGPP synthase family.</text>
</comment>
<evidence type="ECO:0000313" key="7">
    <source>
        <dbReference type="EMBL" id="KEY62271.1"/>
    </source>
</evidence>
<organism evidence="7 8">
    <name type="scientific">Lactococcus cremoris subsp. cremoris GE214</name>
    <dbReference type="NCBI Taxonomy" id="1415168"/>
    <lineage>
        <taxon>Bacteria</taxon>
        <taxon>Bacillati</taxon>
        <taxon>Bacillota</taxon>
        <taxon>Bacilli</taxon>
        <taxon>Lactobacillales</taxon>
        <taxon>Streptococcaceae</taxon>
        <taxon>Lactococcus</taxon>
        <taxon>Lactococcus cremoris subsp. cremoris</taxon>
    </lineage>
</organism>
<evidence type="ECO:0000256" key="2">
    <source>
        <dbReference type="ARBA" id="ARBA00006706"/>
    </source>
</evidence>
<accession>A0A084AAE2</accession>
<dbReference type="InterPro" id="IPR033749">
    <property type="entry name" value="Polyprenyl_synt_CS"/>
</dbReference>
<dbReference type="Gene3D" id="1.10.600.10">
    <property type="entry name" value="Farnesyl Diphosphate Synthase"/>
    <property type="match status" value="1"/>
</dbReference>
<name>A0A084AAE2_LACLC</name>
<evidence type="ECO:0000256" key="1">
    <source>
        <dbReference type="ARBA" id="ARBA00001946"/>
    </source>
</evidence>
<dbReference type="AlphaFoldDB" id="A0A084AAE2"/>
<proteinExistence type="inferred from homology"/>
<dbReference type="SUPFAM" id="SSF48576">
    <property type="entry name" value="Terpenoid synthases"/>
    <property type="match status" value="1"/>
</dbReference>
<evidence type="ECO:0000313" key="8">
    <source>
        <dbReference type="Proteomes" id="UP000028401"/>
    </source>
</evidence>
<dbReference type="InterPro" id="IPR008949">
    <property type="entry name" value="Isoprenoid_synthase_dom_sf"/>
</dbReference>